<name>A0A8K0T2Y1_9HYPO</name>
<feature type="signal peptide" evidence="1">
    <location>
        <begin position="1"/>
        <end position="16"/>
    </location>
</feature>
<accession>A0A8K0T2Y1</accession>
<dbReference type="EMBL" id="JAGPNK010000003">
    <property type="protein sequence ID" value="KAH7324673.1"/>
    <property type="molecule type" value="Genomic_DNA"/>
</dbReference>
<protein>
    <recommendedName>
        <fullName evidence="4">Secreted protein</fullName>
    </recommendedName>
</protein>
<evidence type="ECO:0000313" key="3">
    <source>
        <dbReference type="Proteomes" id="UP000813444"/>
    </source>
</evidence>
<keyword evidence="3" id="KW-1185">Reference proteome</keyword>
<gene>
    <name evidence="2" type="ORF">B0I35DRAFT_424737</name>
</gene>
<reference evidence="2" key="1">
    <citation type="journal article" date="2021" name="Nat. Commun.">
        <title>Genetic determinants of endophytism in the Arabidopsis root mycobiome.</title>
        <authorList>
            <person name="Mesny F."/>
            <person name="Miyauchi S."/>
            <person name="Thiergart T."/>
            <person name="Pickel B."/>
            <person name="Atanasova L."/>
            <person name="Karlsson M."/>
            <person name="Huettel B."/>
            <person name="Barry K.W."/>
            <person name="Haridas S."/>
            <person name="Chen C."/>
            <person name="Bauer D."/>
            <person name="Andreopoulos W."/>
            <person name="Pangilinan J."/>
            <person name="LaButti K."/>
            <person name="Riley R."/>
            <person name="Lipzen A."/>
            <person name="Clum A."/>
            <person name="Drula E."/>
            <person name="Henrissat B."/>
            <person name="Kohler A."/>
            <person name="Grigoriev I.V."/>
            <person name="Martin F.M."/>
            <person name="Hacquard S."/>
        </authorList>
    </citation>
    <scope>NUCLEOTIDE SEQUENCE</scope>
    <source>
        <strain evidence="2">MPI-CAGE-CH-0235</strain>
    </source>
</reference>
<evidence type="ECO:0000256" key="1">
    <source>
        <dbReference type="SAM" id="SignalP"/>
    </source>
</evidence>
<sequence>MSLTLAQFWSWSSALAVPICSDPPRRSVMAAPCGSIGKHAANIGSSYKAMVPILKNERPCMLGAPAYFDRRTHLQEMRSRTTSHALSLSESQCRCCQCGQPEGMAAADADRQ</sequence>
<proteinExistence type="predicted"/>
<evidence type="ECO:0000313" key="2">
    <source>
        <dbReference type="EMBL" id="KAH7324673.1"/>
    </source>
</evidence>
<keyword evidence="1" id="KW-0732">Signal</keyword>
<comment type="caution">
    <text evidence="2">The sequence shown here is derived from an EMBL/GenBank/DDBJ whole genome shotgun (WGS) entry which is preliminary data.</text>
</comment>
<dbReference type="AlphaFoldDB" id="A0A8K0T2Y1"/>
<feature type="chain" id="PRO_5035453037" description="Secreted protein" evidence="1">
    <location>
        <begin position="17"/>
        <end position="112"/>
    </location>
</feature>
<dbReference type="Proteomes" id="UP000813444">
    <property type="component" value="Unassembled WGS sequence"/>
</dbReference>
<evidence type="ECO:0008006" key="4">
    <source>
        <dbReference type="Google" id="ProtNLM"/>
    </source>
</evidence>
<organism evidence="2 3">
    <name type="scientific">Stachybotrys elegans</name>
    <dbReference type="NCBI Taxonomy" id="80388"/>
    <lineage>
        <taxon>Eukaryota</taxon>
        <taxon>Fungi</taxon>
        <taxon>Dikarya</taxon>
        <taxon>Ascomycota</taxon>
        <taxon>Pezizomycotina</taxon>
        <taxon>Sordariomycetes</taxon>
        <taxon>Hypocreomycetidae</taxon>
        <taxon>Hypocreales</taxon>
        <taxon>Stachybotryaceae</taxon>
        <taxon>Stachybotrys</taxon>
    </lineage>
</organism>